<evidence type="ECO:0000256" key="3">
    <source>
        <dbReference type="ARBA" id="ARBA00022692"/>
    </source>
</evidence>
<feature type="transmembrane region" description="Helical" evidence="6">
    <location>
        <begin position="73"/>
        <end position="97"/>
    </location>
</feature>
<proteinExistence type="inferred from homology"/>
<keyword evidence="4 6" id="KW-1133">Transmembrane helix</keyword>
<evidence type="ECO:0000313" key="7">
    <source>
        <dbReference type="EMBL" id="QBE48508.1"/>
    </source>
</evidence>
<evidence type="ECO:0000256" key="5">
    <source>
        <dbReference type="ARBA" id="ARBA00023136"/>
    </source>
</evidence>
<feature type="transmembrane region" description="Helical" evidence="6">
    <location>
        <begin position="155"/>
        <end position="173"/>
    </location>
</feature>
<dbReference type="RefSeq" id="WP_130109644.1">
    <property type="nucleotide sequence ID" value="NZ_CP035806.1"/>
</dbReference>
<feature type="transmembrane region" description="Helical" evidence="6">
    <location>
        <begin position="103"/>
        <end position="120"/>
    </location>
</feature>
<accession>A0A4P6KEZ2</accession>
<dbReference type="GO" id="GO:0016020">
    <property type="term" value="C:membrane"/>
    <property type="evidence" value="ECO:0007669"/>
    <property type="project" value="UniProtKB-SubCell"/>
</dbReference>
<dbReference type="OrthoDB" id="4773026at2"/>
<dbReference type="AlphaFoldDB" id="A0A4P6KEZ2"/>
<sequence>MTSRARALLPFAPYAAVSVVHVLALFLGLPIHAPTKLLLMPALALGVIWAAATPSPGLLGAGGAGGAGGARGAIVLLVIAVGFSWLGDGAATFFPMFDDELPMMLLCFGLAHVGYVLLMWRARGVAVRRFPVWSLVYIAAYAALMALLVPHTGALTVPVMIYGLLLVATAAMASRCGAVIAWGGAWFLVSDAILAFRIFVPDAMPAWTGGAVMLTYTLGQGLIAAGVVAALRRRRSVAATPAAAAAAS</sequence>
<keyword evidence="3 6" id="KW-0812">Transmembrane</keyword>
<evidence type="ECO:0000256" key="6">
    <source>
        <dbReference type="SAM" id="Phobius"/>
    </source>
</evidence>
<keyword evidence="5 6" id="KW-0472">Membrane</keyword>
<dbReference type="Pfam" id="PF07947">
    <property type="entry name" value="YhhN"/>
    <property type="match status" value="1"/>
</dbReference>
<feature type="transmembrane region" description="Helical" evidence="6">
    <location>
        <begin position="37"/>
        <end position="61"/>
    </location>
</feature>
<evidence type="ECO:0000256" key="1">
    <source>
        <dbReference type="ARBA" id="ARBA00004141"/>
    </source>
</evidence>
<dbReference type="InterPro" id="IPR012506">
    <property type="entry name" value="TMEM86B-like"/>
</dbReference>
<feature type="transmembrane region" description="Helical" evidence="6">
    <location>
        <begin position="132"/>
        <end position="149"/>
    </location>
</feature>
<gene>
    <name evidence="7" type="ORF">EVS81_06350</name>
</gene>
<reference evidence="7 8" key="1">
    <citation type="submission" date="2019-02" db="EMBL/GenBank/DDBJ databases">
        <authorList>
            <person name="Sun L."/>
            <person name="Pan D."/>
            <person name="Wu X."/>
        </authorList>
    </citation>
    <scope>NUCLEOTIDE SEQUENCE [LARGE SCALE GENOMIC DNA]</scope>
    <source>
        <strain evidence="7 8">JW-1</strain>
    </source>
</reference>
<name>A0A4P6KEZ2_9MICO</name>
<evidence type="ECO:0000313" key="8">
    <source>
        <dbReference type="Proteomes" id="UP000289260"/>
    </source>
</evidence>
<dbReference type="KEGG" id="ltr:EVS81_06350"/>
<dbReference type="Proteomes" id="UP000289260">
    <property type="component" value="Chromosome"/>
</dbReference>
<protein>
    <submittedName>
        <fullName evidence="7">Lysoplasmalogenase</fullName>
    </submittedName>
</protein>
<keyword evidence="8" id="KW-1185">Reference proteome</keyword>
<feature type="transmembrane region" description="Helical" evidence="6">
    <location>
        <begin position="206"/>
        <end position="231"/>
    </location>
</feature>
<comment type="similarity">
    <text evidence="2">Belongs to the TMEM86 family.</text>
</comment>
<dbReference type="EMBL" id="CP035806">
    <property type="protein sequence ID" value="QBE48508.1"/>
    <property type="molecule type" value="Genomic_DNA"/>
</dbReference>
<evidence type="ECO:0000256" key="2">
    <source>
        <dbReference type="ARBA" id="ARBA00007375"/>
    </source>
</evidence>
<comment type="subcellular location">
    <subcellularLocation>
        <location evidence="1">Membrane</location>
        <topology evidence="1">Multi-pass membrane protein</topology>
    </subcellularLocation>
</comment>
<evidence type="ECO:0000256" key="4">
    <source>
        <dbReference type="ARBA" id="ARBA00022989"/>
    </source>
</evidence>
<organism evidence="7 8">
    <name type="scientific">Leucobacter triazinivorans</name>
    <dbReference type="NCBI Taxonomy" id="1784719"/>
    <lineage>
        <taxon>Bacteria</taxon>
        <taxon>Bacillati</taxon>
        <taxon>Actinomycetota</taxon>
        <taxon>Actinomycetes</taxon>
        <taxon>Micrococcales</taxon>
        <taxon>Microbacteriaceae</taxon>
        <taxon>Leucobacter</taxon>
    </lineage>
</organism>
<feature type="transmembrane region" description="Helical" evidence="6">
    <location>
        <begin position="7"/>
        <end position="31"/>
    </location>
</feature>
<feature type="transmembrane region" description="Helical" evidence="6">
    <location>
        <begin position="180"/>
        <end position="200"/>
    </location>
</feature>